<evidence type="ECO:0000256" key="2">
    <source>
        <dbReference type="ARBA" id="ARBA00022475"/>
    </source>
</evidence>
<dbReference type="Pfam" id="PF10162">
    <property type="entry name" value="G8"/>
    <property type="match status" value="1"/>
</dbReference>
<keyword evidence="2" id="KW-0472">Membrane</keyword>
<dbReference type="Proteomes" id="UP001519460">
    <property type="component" value="Unassembled WGS sequence"/>
</dbReference>
<dbReference type="GO" id="GO:0005886">
    <property type="term" value="C:plasma membrane"/>
    <property type="evidence" value="ECO:0007669"/>
    <property type="project" value="UniProtKB-SubCell"/>
</dbReference>
<name>A0ABD0K303_9CAEN</name>
<evidence type="ECO:0000256" key="3">
    <source>
        <dbReference type="ARBA" id="ARBA00023180"/>
    </source>
</evidence>
<feature type="domain" description="G8" evidence="4">
    <location>
        <begin position="1"/>
        <end position="118"/>
    </location>
</feature>
<feature type="non-terminal residue" evidence="5">
    <location>
        <position position="1091"/>
    </location>
</feature>
<dbReference type="InterPro" id="IPR055401">
    <property type="entry name" value="CEMIP_beta-hel_dom"/>
</dbReference>
<sequence>MEAATRPPLAVVIPAGKRVLLNVQPPTLSTLTIPAGSALIWDHVDNIVLRTQYVLVHGEFLVGSRLCRFRKQATIQLYGLSNSTHYVDGIGRKFIGVAEGGTLSLQGKRKTSWTRLAQTVKPLSDIDCGTVYDHSDHEKNPFAKERQNGLHVLVWNKDGSVFDFNVFKSFNNFREFFETVPSGNIIAMYAFGTPGVGKRKSKLGFDTLDAVVHELGGKLISKVNKYDSYSLITRKGSPLQTLEHYKPRGQVDQDPEGFLRCTDWIRHLDFQYFRVLSTDAAFPLLHLAENVIAWSIGEKVLVTSTDYDWRQAEVREIFRCPECKENQIRVNETFRFMHYGNITHNVDERAEVGMLTNSILVEGVMEDECYANSEKEQMLCDYFGKDTFGGHIKALRGHASVEVVNVELYHMGQQVVTGAYPLHFHMCDDASGSRFAENSIHHSFSRCITIHGTDQVEVSGNLCYDHLGHGFFLEDGVEQNNVIDSNVGVGTQHGTLLMSDMRRHWCAADPALKRFEINCDELSTFWITHPNNELTNNVAAGSDGHGFMIVFADLPLTSSYERQKELGKVPPYSVKYHPFKKFIKNVGHSNYKTGLFMDSKISTGRLPKEEGVPENGVLQTESLYDPRSPPNDTGTRVWTTMKRLNFYKNNRGNLWLKGGNVRVVQASLADAPEGFTGGNTGTDTGTEIVNSVFIGQSDNLGLPRLYNYDVDKRTTLSHQFNQSFAGLPFDSLTGVAFYQGPMFVKNCFFDRYVTWFWDDSWAEDFGSRPVRPAGAISWKRANTYPTMTNTWVHNVTFGYCDNEGDSHWVFHGNASTYGWEEKDGNLAAFVRDMDGSLTGSPGSALVRNFPLYKGDECLDRPDWGMSVCPYRYIKVSVKVFPSQGYIKVSVKVFPSQGYIKVSVKVFPSQGYIKVSVKVFASQGYIKMEILGSGGNLAKGKNEKHPLVIQRDDAPYDVPFSVPGQIRREFLLRTHRSYILDFNNTTPGAAFPNEVLIFGYNIERGDVVRVGMCMPLDVESFDIRSEYPVLLKNGNATMVSTLRDLDRDTTGGAILFFKLQSDSSRSNQTERCPGGECVRFKIRLEGGNLAAI</sequence>
<keyword evidence="3" id="KW-0325">Glycoprotein</keyword>
<evidence type="ECO:0000256" key="1">
    <source>
        <dbReference type="ARBA" id="ARBA00004236"/>
    </source>
</evidence>
<dbReference type="Pfam" id="PF15711">
    <property type="entry name" value="ILEI"/>
    <property type="match status" value="1"/>
</dbReference>
<proteinExistence type="predicted"/>
<dbReference type="InterPro" id="IPR039477">
    <property type="entry name" value="ILEI/PANDER_dom"/>
</dbReference>
<dbReference type="Gene3D" id="2.160.20.10">
    <property type="entry name" value="Single-stranded right-handed beta-helix, Pectin lyase-like"/>
    <property type="match status" value="1"/>
</dbReference>
<reference evidence="5 6" key="1">
    <citation type="journal article" date="2023" name="Sci. Data">
        <title>Genome assembly of the Korean intertidal mud-creeper Batillaria attramentaria.</title>
        <authorList>
            <person name="Patra A.K."/>
            <person name="Ho P.T."/>
            <person name="Jun S."/>
            <person name="Lee S.J."/>
            <person name="Kim Y."/>
            <person name="Won Y.J."/>
        </authorList>
    </citation>
    <scope>NUCLEOTIDE SEQUENCE [LARGE SCALE GENOMIC DNA]</scope>
    <source>
        <strain evidence="5">Wonlab-2016</strain>
    </source>
</reference>
<protein>
    <recommendedName>
        <fullName evidence="4">G8 domain-containing protein</fullName>
    </recommendedName>
</protein>
<dbReference type="PANTHER" id="PTHR15535:SF17">
    <property type="entry name" value="TRANSMEMBRANE PROTEIN"/>
    <property type="match status" value="1"/>
</dbReference>
<dbReference type="InterPro" id="IPR011050">
    <property type="entry name" value="Pectin_lyase_fold/virulence"/>
</dbReference>
<dbReference type="InterPro" id="IPR019316">
    <property type="entry name" value="G8_domain"/>
</dbReference>
<dbReference type="EMBL" id="JACVVK020000261">
    <property type="protein sequence ID" value="KAK7481482.1"/>
    <property type="molecule type" value="Genomic_DNA"/>
</dbReference>
<dbReference type="PANTHER" id="PTHR15535">
    <property type="entry name" value="TRANSMEMBRANE PROTEIN 2-RELATED"/>
    <property type="match status" value="1"/>
</dbReference>
<organism evidence="5 6">
    <name type="scientific">Batillaria attramentaria</name>
    <dbReference type="NCBI Taxonomy" id="370345"/>
    <lineage>
        <taxon>Eukaryota</taxon>
        <taxon>Metazoa</taxon>
        <taxon>Spiralia</taxon>
        <taxon>Lophotrochozoa</taxon>
        <taxon>Mollusca</taxon>
        <taxon>Gastropoda</taxon>
        <taxon>Caenogastropoda</taxon>
        <taxon>Sorbeoconcha</taxon>
        <taxon>Cerithioidea</taxon>
        <taxon>Batillariidae</taxon>
        <taxon>Batillaria</taxon>
    </lineage>
</organism>
<comment type="caution">
    <text evidence="5">The sequence shown here is derived from an EMBL/GenBank/DDBJ whole genome shotgun (WGS) entry which is preliminary data.</text>
</comment>
<keyword evidence="2" id="KW-1003">Cell membrane</keyword>
<evidence type="ECO:0000259" key="4">
    <source>
        <dbReference type="PROSITE" id="PS51484"/>
    </source>
</evidence>
<accession>A0ABD0K303</accession>
<keyword evidence="6" id="KW-1185">Reference proteome</keyword>
<evidence type="ECO:0000313" key="5">
    <source>
        <dbReference type="EMBL" id="KAK7481482.1"/>
    </source>
</evidence>
<dbReference type="AlphaFoldDB" id="A0ABD0K303"/>
<comment type="subcellular location">
    <subcellularLocation>
        <location evidence="1">Cell membrane</location>
    </subcellularLocation>
</comment>
<dbReference type="InterPro" id="IPR052252">
    <property type="entry name" value="CEMIP/CEMIP2"/>
</dbReference>
<dbReference type="SMART" id="SM01225">
    <property type="entry name" value="G8"/>
    <property type="match status" value="1"/>
</dbReference>
<dbReference type="Pfam" id="PF24606">
    <property type="entry name" value="CEMIP_beta-hel"/>
    <property type="match status" value="1"/>
</dbReference>
<dbReference type="PROSITE" id="PS51484">
    <property type="entry name" value="G8"/>
    <property type="match status" value="1"/>
</dbReference>
<dbReference type="SUPFAM" id="SSF51126">
    <property type="entry name" value="Pectin lyase-like"/>
    <property type="match status" value="1"/>
</dbReference>
<gene>
    <name evidence="5" type="ORF">BaRGS_00027244</name>
</gene>
<dbReference type="InterPro" id="IPR012334">
    <property type="entry name" value="Pectin_lyas_fold"/>
</dbReference>
<evidence type="ECO:0000313" key="6">
    <source>
        <dbReference type="Proteomes" id="UP001519460"/>
    </source>
</evidence>